<feature type="binding site" evidence="7 8">
    <location>
        <position position="103"/>
    </location>
    <ligand>
        <name>S-adenosyl-L-methionine</name>
        <dbReference type="ChEBI" id="CHEBI:59789"/>
    </ligand>
</feature>
<dbReference type="Gene3D" id="3.40.50.150">
    <property type="entry name" value="Vaccinia Virus protein VP39"/>
    <property type="match status" value="1"/>
</dbReference>
<gene>
    <name evidence="7 10" type="primary">rsmA</name>
    <name evidence="7" type="synonym">ksgA</name>
    <name evidence="10" type="ORF">H8689_03610</name>
</gene>
<evidence type="ECO:0000256" key="1">
    <source>
        <dbReference type="ARBA" id="ARBA00022490"/>
    </source>
</evidence>
<protein>
    <recommendedName>
        <fullName evidence="7">Ribosomal RNA small subunit methyltransferase A</fullName>
        <ecNumber evidence="7">2.1.1.182</ecNumber>
    </recommendedName>
    <alternativeName>
        <fullName evidence="7">16S rRNA (adenine(1518)-N(6)/adenine(1519)-N(6))-dimethyltransferase</fullName>
    </alternativeName>
    <alternativeName>
        <fullName evidence="7">16S rRNA dimethyladenosine transferase</fullName>
    </alternativeName>
    <alternativeName>
        <fullName evidence="7">16S rRNA dimethylase</fullName>
    </alternativeName>
    <alternativeName>
        <fullName evidence="7">S-adenosylmethionine-6-N', N'-adenosyl(rRNA) dimethyltransferase</fullName>
    </alternativeName>
</protein>
<dbReference type="GO" id="GO:0005829">
    <property type="term" value="C:cytosol"/>
    <property type="evidence" value="ECO:0007669"/>
    <property type="project" value="TreeGrafter"/>
</dbReference>
<dbReference type="InterPro" id="IPR020598">
    <property type="entry name" value="rRNA_Ade_methylase_Trfase_N"/>
</dbReference>
<feature type="domain" description="Ribosomal RNA adenine methylase transferase N-terminal" evidence="9">
    <location>
        <begin position="37"/>
        <end position="212"/>
    </location>
</feature>
<dbReference type="InterPro" id="IPR023165">
    <property type="entry name" value="rRNA_Ade_diMease-like_C"/>
</dbReference>
<comment type="catalytic activity">
    <reaction evidence="7">
        <text>adenosine(1518)/adenosine(1519) in 16S rRNA + 4 S-adenosyl-L-methionine = N(6)-dimethyladenosine(1518)/N(6)-dimethyladenosine(1519) in 16S rRNA + 4 S-adenosyl-L-homocysteine + 4 H(+)</text>
        <dbReference type="Rhea" id="RHEA:19609"/>
        <dbReference type="Rhea" id="RHEA-COMP:10232"/>
        <dbReference type="Rhea" id="RHEA-COMP:10233"/>
        <dbReference type="ChEBI" id="CHEBI:15378"/>
        <dbReference type="ChEBI" id="CHEBI:57856"/>
        <dbReference type="ChEBI" id="CHEBI:59789"/>
        <dbReference type="ChEBI" id="CHEBI:74411"/>
        <dbReference type="ChEBI" id="CHEBI:74493"/>
        <dbReference type="EC" id="2.1.1.182"/>
    </reaction>
</comment>
<dbReference type="EMBL" id="JACRTK010000001">
    <property type="protein sequence ID" value="MBC8590228.1"/>
    <property type="molecule type" value="Genomic_DNA"/>
</dbReference>
<proteinExistence type="inferred from homology"/>
<keyword evidence="5 7" id="KW-0949">S-adenosyl-L-methionine</keyword>
<dbReference type="Pfam" id="PF00398">
    <property type="entry name" value="RrnaAD"/>
    <property type="match status" value="1"/>
</dbReference>
<feature type="binding site" evidence="7 8">
    <location>
        <position position="57"/>
    </location>
    <ligand>
        <name>S-adenosyl-L-methionine</name>
        <dbReference type="ChEBI" id="CHEBI:59789"/>
    </ligand>
</feature>
<reference evidence="10 11" key="1">
    <citation type="submission" date="2020-08" db="EMBL/GenBank/DDBJ databases">
        <title>Genome public.</title>
        <authorList>
            <person name="Liu C."/>
            <person name="Sun Q."/>
        </authorList>
    </citation>
    <scope>NUCLEOTIDE SEQUENCE [LARGE SCALE GENOMIC DNA]</scope>
    <source>
        <strain evidence="10 11">NSJ-26</strain>
    </source>
</reference>
<dbReference type="PROSITE" id="PS01131">
    <property type="entry name" value="RRNA_A_DIMETH"/>
    <property type="match status" value="1"/>
</dbReference>
<sequence>MEKSRLYSPKYVKEIIEKYGFRFSKSLGQNFLIDGNVVRNIVKGANITKEDYVLEIGPGIGTLTEELALNAKKVVSVELDNSLLPVLEETLSDYENVEIIHGDILEVDINKLIDEKLGGGPVKVVANLPYYVTTPIIGKLLEENLNMDSITVMIQKEVADRMVAKHGTKTYGALSVFVNFYTDPEIILKVPKTVFMPQPKIDSAVIKLKIKEELPNIDREQFFKVVKAGFSKRRKTILNSLSSYGFDIDKEIIKSSLEKANVKAETRAENISLEDFINISTILPPLNI</sequence>
<dbReference type="InterPro" id="IPR029063">
    <property type="entry name" value="SAM-dependent_MTases_sf"/>
</dbReference>
<dbReference type="GO" id="GO:0003723">
    <property type="term" value="F:RNA binding"/>
    <property type="evidence" value="ECO:0007669"/>
    <property type="project" value="UniProtKB-UniRule"/>
</dbReference>
<dbReference type="RefSeq" id="WP_249323048.1">
    <property type="nucleotide sequence ID" value="NZ_JACRTK010000001.1"/>
</dbReference>
<dbReference type="GO" id="GO:0052908">
    <property type="term" value="F:16S rRNA (adenine(1518)-N(6)/adenine(1519)-N(6))-dimethyltransferase activity"/>
    <property type="evidence" value="ECO:0007669"/>
    <property type="project" value="UniProtKB-EC"/>
</dbReference>
<evidence type="ECO:0000256" key="8">
    <source>
        <dbReference type="PROSITE-ProRule" id="PRU01026"/>
    </source>
</evidence>
<keyword evidence="1 7" id="KW-0963">Cytoplasm</keyword>
<feature type="binding site" evidence="7 8">
    <location>
        <position position="30"/>
    </location>
    <ligand>
        <name>S-adenosyl-L-methionine</name>
        <dbReference type="ChEBI" id="CHEBI:59789"/>
    </ligand>
</feature>
<feature type="binding site" evidence="7 8">
    <location>
        <position position="127"/>
    </location>
    <ligand>
        <name>S-adenosyl-L-methionine</name>
        <dbReference type="ChEBI" id="CHEBI:59789"/>
    </ligand>
</feature>
<evidence type="ECO:0000256" key="5">
    <source>
        <dbReference type="ARBA" id="ARBA00022691"/>
    </source>
</evidence>
<evidence type="ECO:0000256" key="4">
    <source>
        <dbReference type="ARBA" id="ARBA00022679"/>
    </source>
</evidence>
<dbReference type="CDD" id="cd02440">
    <property type="entry name" value="AdoMet_MTases"/>
    <property type="match status" value="1"/>
</dbReference>
<feature type="binding site" evidence="7 8">
    <location>
        <position position="78"/>
    </location>
    <ligand>
        <name>S-adenosyl-L-methionine</name>
        <dbReference type="ChEBI" id="CHEBI:59789"/>
    </ligand>
</feature>
<evidence type="ECO:0000259" key="9">
    <source>
        <dbReference type="SMART" id="SM00650"/>
    </source>
</evidence>
<feature type="binding site" evidence="7 8">
    <location>
        <position position="32"/>
    </location>
    <ligand>
        <name>S-adenosyl-L-methionine</name>
        <dbReference type="ChEBI" id="CHEBI:59789"/>
    </ligand>
</feature>
<dbReference type="SMART" id="SM00650">
    <property type="entry name" value="rADc"/>
    <property type="match status" value="1"/>
</dbReference>
<dbReference type="SUPFAM" id="SSF53335">
    <property type="entry name" value="S-adenosyl-L-methionine-dependent methyltransferases"/>
    <property type="match status" value="1"/>
</dbReference>
<dbReference type="PANTHER" id="PTHR11727:SF7">
    <property type="entry name" value="DIMETHYLADENOSINE TRANSFERASE-RELATED"/>
    <property type="match status" value="1"/>
</dbReference>
<comment type="similarity">
    <text evidence="7">Belongs to the class I-like SAM-binding methyltransferase superfamily. rRNA adenine N(6)-methyltransferase family. RsmA subfamily.</text>
</comment>
<keyword evidence="2 7" id="KW-0698">rRNA processing</keyword>
<dbReference type="Proteomes" id="UP000601522">
    <property type="component" value="Unassembled WGS sequence"/>
</dbReference>
<dbReference type="PANTHER" id="PTHR11727">
    <property type="entry name" value="DIMETHYLADENOSINE TRANSFERASE"/>
    <property type="match status" value="1"/>
</dbReference>
<dbReference type="InterPro" id="IPR001737">
    <property type="entry name" value="KsgA/Erm"/>
</dbReference>
<organism evidence="10 11">
    <name type="scientific">Wansuia hejianensis</name>
    <dbReference type="NCBI Taxonomy" id="2763667"/>
    <lineage>
        <taxon>Bacteria</taxon>
        <taxon>Bacillati</taxon>
        <taxon>Bacillota</taxon>
        <taxon>Clostridia</taxon>
        <taxon>Lachnospirales</taxon>
        <taxon>Lachnospiraceae</taxon>
        <taxon>Wansuia</taxon>
    </lineage>
</organism>
<evidence type="ECO:0000313" key="11">
    <source>
        <dbReference type="Proteomes" id="UP000601522"/>
    </source>
</evidence>
<name>A0A926EXM6_9FIRM</name>
<evidence type="ECO:0000313" key="10">
    <source>
        <dbReference type="EMBL" id="MBC8590228.1"/>
    </source>
</evidence>
<keyword evidence="6 7" id="KW-0694">RNA-binding</keyword>
<evidence type="ECO:0000256" key="2">
    <source>
        <dbReference type="ARBA" id="ARBA00022552"/>
    </source>
</evidence>
<dbReference type="EC" id="2.1.1.182" evidence="7"/>
<keyword evidence="3 7" id="KW-0489">Methyltransferase</keyword>
<dbReference type="PROSITE" id="PS51689">
    <property type="entry name" value="SAM_RNA_A_N6_MT"/>
    <property type="match status" value="1"/>
</dbReference>
<accession>A0A926EXM6</accession>
<comment type="caution">
    <text evidence="10">The sequence shown here is derived from an EMBL/GenBank/DDBJ whole genome shotgun (WGS) entry which is preliminary data.</text>
</comment>
<dbReference type="InterPro" id="IPR011530">
    <property type="entry name" value="rRNA_adenine_dimethylase"/>
</dbReference>
<evidence type="ECO:0000256" key="6">
    <source>
        <dbReference type="ARBA" id="ARBA00022884"/>
    </source>
</evidence>
<evidence type="ECO:0000256" key="7">
    <source>
        <dbReference type="HAMAP-Rule" id="MF_00607"/>
    </source>
</evidence>
<dbReference type="HAMAP" id="MF_00607">
    <property type="entry name" value="16SrRNA_methyltr_A"/>
    <property type="match status" value="1"/>
</dbReference>
<dbReference type="AlphaFoldDB" id="A0A926EXM6"/>
<keyword evidence="4 7" id="KW-0808">Transferase</keyword>
<dbReference type="Gene3D" id="1.10.8.100">
    <property type="entry name" value="Ribosomal RNA adenine dimethylase-like, domain 2"/>
    <property type="match status" value="1"/>
</dbReference>
<dbReference type="InterPro" id="IPR020596">
    <property type="entry name" value="rRNA_Ade_Mease_Trfase_CS"/>
</dbReference>
<comment type="function">
    <text evidence="7">Specifically dimethylates two adjacent adenosines (A1518 and A1519) in the loop of a conserved hairpin near the 3'-end of 16S rRNA in the 30S particle. May play a critical role in biogenesis of 30S subunits.</text>
</comment>
<dbReference type="NCBIfam" id="TIGR00755">
    <property type="entry name" value="ksgA"/>
    <property type="match status" value="1"/>
</dbReference>
<evidence type="ECO:0000256" key="3">
    <source>
        <dbReference type="ARBA" id="ARBA00022603"/>
    </source>
</evidence>
<comment type="subcellular location">
    <subcellularLocation>
        <location evidence="7">Cytoplasm</location>
    </subcellularLocation>
</comment>
<keyword evidence="11" id="KW-1185">Reference proteome</keyword>
<dbReference type="FunFam" id="3.40.50.150:FF:000023">
    <property type="entry name" value="Ribosomal RNA small subunit methyltransferase A"/>
    <property type="match status" value="1"/>
</dbReference>